<evidence type="ECO:0000313" key="1">
    <source>
        <dbReference type="WBParaSite" id="GPUH_0002441501-mRNA-1"/>
    </source>
</evidence>
<proteinExistence type="predicted"/>
<protein>
    <submittedName>
        <fullName evidence="1">UDENN domain-containing protein</fullName>
    </submittedName>
</protein>
<accession>A0A183ETU4</accession>
<dbReference type="WBParaSite" id="GPUH_0002441501-mRNA-1">
    <property type="protein sequence ID" value="GPUH_0002441501-mRNA-1"/>
    <property type="gene ID" value="GPUH_0002441501"/>
</dbReference>
<dbReference type="AlphaFoldDB" id="A0A183ETU4"/>
<sequence>LGNELCQIAIRIAQFFEQQKQQILITTPAPQSTASPTPTPTHLLQFGAPRHRLPESKPTTANENAFYEASDEEQEDNGDLAAKFAADLCADDRVDVPVPVTGDPVFLRTKRELYFQTTAKTQRFNPLIKEGLWAPDLTLMLAPKFSAEVALSKKFNPVLIHHYFIALL</sequence>
<organism evidence="1">
    <name type="scientific">Gongylonema pulchrum</name>
    <dbReference type="NCBI Taxonomy" id="637853"/>
    <lineage>
        <taxon>Eukaryota</taxon>
        <taxon>Metazoa</taxon>
        <taxon>Ecdysozoa</taxon>
        <taxon>Nematoda</taxon>
        <taxon>Chromadorea</taxon>
        <taxon>Rhabditida</taxon>
        <taxon>Spirurina</taxon>
        <taxon>Spiruromorpha</taxon>
        <taxon>Spiruroidea</taxon>
        <taxon>Gongylonematidae</taxon>
        <taxon>Gongylonema</taxon>
    </lineage>
</organism>
<reference evidence="1" key="1">
    <citation type="submission" date="2016-06" db="UniProtKB">
        <authorList>
            <consortium name="WormBaseParasite"/>
        </authorList>
    </citation>
    <scope>IDENTIFICATION</scope>
</reference>
<name>A0A183ETU4_9BILA</name>